<protein>
    <recommendedName>
        <fullName evidence="1">Glucosyltransferase 3-like C-terminal domain-containing protein</fullName>
    </recommendedName>
</protein>
<gene>
    <name evidence="2" type="ORF">LP667_15895</name>
</gene>
<organism evidence="2 3">
    <name type="scientific">Lactiplantibacillus paraplantarum</name>
    <dbReference type="NCBI Taxonomy" id="60520"/>
    <lineage>
        <taxon>Bacteria</taxon>
        <taxon>Bacillati</taxon>
        <taxon>Bacillota</taxon>
        <taxon>Bacilli</taxon>
        <taxon>Lactobacillales</taxon>
        <taxon>Lactobacillaceae</taxon>
        <taxon>Lactiplantibacillus</taxon>
    </lineage>
</organism>
<dbReference type="Gene3D" id="3.40.50.2000">
    <property type="entry name" value="Glycogen Phosphorylase B"/>
    <property type="match status" value="1"/>
</dbReference>
<dbReference type="RefSeq" id="WP_056988762.1">
    <property type="nucleotide sequence ID" value="NZ_CP032746.1"/>
</dbReference>
<accession>A0AAD0TRI9</accession>
<reference evidence="2 3" key="1">
    <citation type="submission" date="2018-10" db="EMBL/GenBank/DDBJ databases">
        <title>Genome seuquencing of Lactobacillus species.</title>
        <authorList>
            <person name="Baek C."/>
            <person name="Yi H."/>
        </authorList>
    </citation>
    <scope>NUCLEOTIDE SEQUENCE [LARGE SCALE GENOMIC DNA]</scope>
    <source>
        <strain evidence="2 3">DSM 10667</strain>
        <plasmid evidence="2 3">unnamed2</plasmid>
    </source>
</reference>
<dbReference type="InterPro" id="IPR058592">
    <property type="entry name" value="Gtf3_C"/>
</dbReference>
<feature type="domain" description="Glucosyltransferase 3-like C-terminal" evidence="1">
    <location>
        <begin position="5"/>
        <end position="86"/>
    </location>
</feature>
<evidence type="ECO:0000313" key="2">
    <source>
        <dbReference type="EMBL" id="AYJ40272.1"/>
    </source>
</evidence>
<dbReference type="AlphaFoldDB" id="A0AAD0TRI9"/>
<evidence type="ECO:0000259" key="1">
    <source>
        <dbReference type="Pfam" id="PF26337"/>
    </source>
</evidence>
<proteinExistence type="predicted"/>
<evidence type="ECO:0000313" key="3">
    <source>
        <dbReference type="Proteomes" id="UP000277896"/>
    </source>
</evidence>
<dbReference type="Pfam" id="PF26337">
    <property type="entry name" value="Gtf3_C"/>
    <property type="match status" value="1"/>
</dbReference>
<geneLocation type="plasmid" evidence="2 3">
    <name>unnamed2</name>
</geneLocation>
<keyword evidence="2" id="KW-0614">Plasmid</keyword>
<name>A0AAD0TRI9_9LACO</name>
<dbReference type="EMBL" id="CP032746">
    <property type="protein sequence ID" value="AYJ40272.1"/>
    <property type="molecule type" value="Genomic_DNA"/>
</dbReference>
<dbReference type="Proteomes" id="UP000277896">
    <property type="component" value="Plasmid unnamed2"/>
</dbReference>
<sequence>MTLPKYNWQYKLSLYLAAGIIPVADKMSNVGKWLKFNGCGITISDLEDLHGELLTISRSKYETLQNEVKLQQHRVREGYYTQKLVSSIEKSLEISV</sequence>